<dbReference type="Proteomes" id="UP000243797">
    <property type="component" value="Unassembled WGS sequence"/>
</dbReference>
<accession>A0A2K1QFX9</accession>
<feature type="region of interest" description="Disordered" evidence="1">
    <location>
        <begin position="1"/>
        <end position="112"/>
    </location>
</feature>
<evidence type="ECO:0008006" key="4">
    <source>
        <dbReference type="Google" id="ProtNLM"/>
    </source>
</evidence>
<dbReference type="AlphaFoldDB" id="A0A2K1QFX9"/>
<organism evidence="2 3">
    <name type="scientific">Sphaceloma murrayae</name>
    <dbReference type="NCBI Taxonomy" id="2082308"/>
    <lineage>
        <taxon>Eukaryota</taxon>
        <taxon>Fungi</taxon>
        <taxon>Dikarya</taxon>
        <taxon>Ascomycota</taxon>
        <taxon>Pezizomycotina</taxon>
        <taxon>Dothideomycetes</taxon>
        <taxon>Dothideomycetidae</taxon>
        <taxon>Myriangiales</taxon>
        <taxon>Elsinoaceae</taxon>
        <taxon>Sphaceloma</taxon>
    </lineage>
</organism>
<evidence type="ECO:0000256" key="1">
    <source>
        <dbReference type="SAM" id="MobiDB-lite"/>
    </source>
</evidence>
<proteinExistence type="predicted"/>
<gene>
    <name evidence="2" type="ORF">CAC42_3272</name>
</gene>
<evidence type="ECO:0000313" key="3">
    <source>
        <dbReference type="Proteomes" id="UP000243797"/>
    </source>
</evidence>
<sequence length="112" mass="11968">MSQFESADNKYEEQNDSLPVDAPAGDARDDAYTSRTGQKQGPIPVQSDGDRIEDPIDPATADSDATLEADERDAIDKSNILDGRTRGAAQPKGTYAEPGDDEGLVQDPSEGR</sequence>
<dbReference type="InParanoid" id="A0A2K1QFX9"/>
<dbReference type="OrthoDB" id="4357148at2759"/>
<comment type="caution">
    <text evidence="2">The sequence shown here is derived from an EMBL/GenBank/DDBJ whole genome shotgun (WGS) entry which is preliminary data.</text>
</comment>
<reference evidence="2 3" key="1">
    <citation type="submission" date="2017-06" db="EMBL/GenBank/DDBJ databases">
        <title>Draft genome sequence of a variant of Elsinoe murrayae.</title>
        <authorList>
            <person name="Cheng Q."/>
        </authorList>
    </citation>
    <scope>NUCLEOTIDE SEQUENCE [LARGE SCALE GENOMIC DNA]</scope>
    <source>
        <strain evidence="2 3">CQ-2017a</strain>
    </source>
</reference>
<name>A0A2K1QFX9_9PEZI</name>
<dbReference type="EMBL" id="NKHZ01000094">
    <property type="protein sequence ID" value="PNS13779.1"/>
    <property type="molecule type" value="Genomic_DNA"/>
</dbReference>
<keyword evidence="3" id="KW-1185">Reference proteome</keyword>
<evidence type="ECO:0000313" key="2">
    <source>
        <dbReference type="EMBL" id="PNS13779.1"/>
    </source>
</evidence>
<protein>
    <recommendedName>
        <fullName evidence="4">Histone chaperone domain-containing protein</fullName>
    </recommendedName>
</protein>